<evidence type="ECO:0000313" key="9">
    <source>
        <dbReference type="EMBL" id="QHT37697.1"/>
    </source>
</evidence>
<dbReference type="InterPro" id="IPR002109">
    <property type="entry name" value="Glutaredoxin"/>
</dbReference>
<dbReference type="InterPro" id="IPR008926">
    <property type="entry name" value="RNR_R1-su_N"/>
</dbReference>
<dbReference type="GO" id="GO:0005524">
    <property type="term" value="F:ATP binding"/>
    <property type="evidence" value="ECO:0007669"/>
    <property type="project" value="UniProtKB-KW"/>
</dbReference>
<dbReference type="GO" id="GO:0005971">
    <property type="term" value="C:ribonucleoside-diphosphate reductase complex"/>
    <property type="evidence" value="ECO:0007669"/>
    <property type="project" value="TreeGrafter"/>
</dbReference>
<dbReference type="CDD" id="cd01679">
    <property type="entry name" value="RNR_I"/>
    <property type="match status" value="1"/>
</dbReference>
<dbReference type="EMBL" id="MN738806">
    <property type="protein sequence ID" value="QHT37697.1"/>
    <property type="molecule type" value="Genomic_DNA"/>
</dbReference>
<dbReference type="PROSITE" id="PS51161">
    <property type="entry name" value="ATP_CONE"/>
    <property type="match status" value="1"/>
</dbReference>
<dbReference type="InterPro" id="IPR013346">
    <property type="entry name" value="NrdE_NrdA_C"/>
</dbReference>
<dbReference type="Pfam" id="PF02867">
    <property type="entry name" value="Ribonuc_red_lgC"/>
    <property type="match status" value="2"/>
</dbReference>
<evidence type="ECO:0000259" key="8">
    <source>
        <dbReference type="PROSITE" id="PS51161"/>
    </source>
</evidence>
<accession>A0A6C0F7A2</accession>
<evidence type="ECO:0000256" key="5">
    <source>
        <dbReference type="ARBA" id="ARBA00022840"/>
    </source>
</evidence>
<dbReference type="GO" id="GO:0009263">
    <property type="term" value="P:deoxyribonucleotide biosynthetic process"/>
    <property type="evidence" value="ECO:0007669"/>
    <property type="project" value="UniProtKB-KW"/>
</dbReference>
<dbReference type="SUPFAM" id="SSF51998">
    <property type="entry name" value="PFL-like glycyl radical enzymes"/>
    <property type="match status" value="1"/>
</dbReference>
<dbReference type="PROSITE" id="PS00089">
    <property type="entry name" value="RIBORED_LARGE"/>
    <property type="match status" value="1"/>
</dbReference>
<dbReference type="Pfam" id="PF03477">
    <property type="entry name" value="ATP-cone"/>
    <property type="match status" value="1"/>
</dbReference>
<dbReference type="SUPFAM" id="SSF52833">
    <property type="entry name" value="Thioredoxin-like"/>
    <property type="match status" value="1"/>
</dbReference>
<dbReference type="CDD" id="cd02066">
    <property type="entry name" value="GRX_family"/>
    <property type="match status" value="1"/>
</dbReference>
<dbReference type="PANTHER" id="PTHR11573:SF6">
    <property type="entry name" value="RIBONUCLEOSIDE-DIPHOSPHATE REDUCTASE LARGE SUBUNIT"/>
    <property type="match status" value="1"/>
</dbReference>
<keyword evidence="4" id="KW-0547">Nucleotide-binding</keyword>
<dbReference type="AlphaFoldDB" id="A0A6C0F7A2"/>
<comment type="similarity">
    <text evidence="1">Belongs to the ribonucleoside diphosphate reductase large chain family.</text>
</comment>
<dbReference type="InterPro" id="IPR036249">
    <property type="entry name" value="Thioredoxin-like_sf"/>
</dbReference>
<evidence type="ECO:0000256" key="1">
    <source>
        <dbReference type="ARBA" id="ARBA00010406"/>
    </source>
</evidence>
<name>A0A6C0F7A2_9ZZZZ</name>
<dbReference type="SUPFAM" id="SSF48168">
    <property type="entry name" value="R1 subunit of ribonucleotide reductase, N-terminal domain"/>
    <property type="match status" value="1"/>
</dbReference>
<feature type="domain" description="ATP-cone" evidence="8">
    <location>
        <begin position="6"/>
        <end position="96"/>
    </location>
</feature>
<dbReference type="GO" id="GO:0004748">
    <property type="term" value="F:ribonucleoside-diphosphate reductase activity, thioredoxin disulfide as acceptor"/>
    <property type="evidence" value="ECO:0007669"/>
    <property type="project" value="UniProtKB-EC"/>
</dbReference>
<evidence type="ECO:0000256" key="7">
    <source>
        <dbReference type="ARBA" id="ARBA00023116"/>
    </source>
</evidence>
<dbReference type="Gene3D" id="3.20.70.20">
    <property type="match status" value="1"/>
</dbReference>
<evidence type="ECO:0000256" key="3">
    <source>
        <dbReference type="ARBA" id="ARBA00022533"/>
    </source>
</evidence>
<dbReference type="InterPro" id="IPR000788">
    <property type="entry name" value="RNR_lg_C"/>
</dbReference>
<dbReference type="Pfam" id="PF00317">
    <property type="entry name" value="Ribonuc_red_lgN"/>
    <property type="match status" value="1"/>
</dbReference>
<evidence type="ECO:0000256" key="2">
    <source>
        <dbReference type="ARBA" id="ARBA00012274"/>
    </source>
</evidence>
<dbReference type="InterPro" id="IPR005144">
    <property type="entry name" value="ATP-cone_dom"/>
</dbReference>
<organism evidence="9">
    <name type="scientific">viral metagenome</name>
    <dbReference type="NCBI Taxonomy" id="1070528"/>
    <lineage>
        <taxon>unclassified sequences</taxon>
        <taxon>metagenomes</taxon>
        <taxon>organismal metagenomes</taxon>
    </lineage>
</organism>
<keyword evidence="7" id="KW-0215">Deoxyribonucleotide synthesis</keyword>
<dbReference type="PANTHER" id="PTHR11573">
    <property type="entry name" value="RIBONUCLEOSIDE-DIPHOSPHATE REDUCTASE LARGE CHAIN"/>
    <property type="match status" value="1"/>
</dbReference>
<evidence type="ECO:0000256" key="4">
    <source>
        <dbReference type="ARBA" id="ARBA00022741"/>
    </source>
</evidence>
<keyword evidence="5" id="KW-0067">ATP-binding</keyword>
<dbReference type="Pfam" id="PF00462">
    <property type="entry name" value="Glutaredoxin"/>
    <property type="match status" value="1"/>
</dbReference>
<keyword evidence="3" id="KW-0021">Allosteric enzyme</keyword>
<dbReference type="InterPro" id="IPR039718">
    <property type="entry name" value="Rrm1"/>
</dbReference>
<dbReference type="Gene3D" id="3.40.30.10">
    <property type="entry name" value="Glutaredoxin"/>
    <property type="match status" value="1"/>
</dbReference>
<dbReference type="UniPathway" id="UPA00326"/>
<dbReference type="NCBIfam" id="TIGR02506">
    <property type="entry name" value="NrdE_NrdA"/>
    <property type="match status" value="1"/>
</dbReference>
<sequence>MKKTEDYVIKRSGKKEVTSFDKILNRIKKLGKESNLDVNYTSLSVKIIDRLYPNIPTTLIDELTAQQCAALSTINPDYGVLASRVLISNHHKNTDINFFKITKQLYTFKDVNGINHPLISKKYFAVIRNNKSIIQSWFDYERDYLLDYFGFKTLERAYLMKINGTIVERPQHMWMRVAVGIHGNDLKKAKETYDFMSQKYFTHATPTLFNSGTPRSQLSSCYLIGMESDSITGIYNTLADCANISKWAGGIGMHIHNVRAAGSHIRGTNGTSNGIVPMLRVFNSTARYCDQGGGKRKGSFAIYMEPWHGDIESFLEMKKNHGDEEMRARDLFYAMWIPDLFMERVMANEDWTLMCPDHCHGLSDVYGDEFKTLYEKYEAEGKGIKTMKARKIWLKILDSQIETGTPYMLYKDSANKKTNQKNIGTIKSSNLCCEIMEYSDSKETAVCNLASIGLAKFVKKPSPELYPKIEKIKIYSKTKCNWCKRAKIFLDKHNFEYEEINLDDDEKRKDFYKKVCETENLTEESKINSVPQIYLNEKRIGGFNELLKTIKPSYDFELLHKITKIVTHNLNKVIDINFYPTKKTEVSNKKHRPIGIGVQGLADTFAMMNLPFSCDESKKLNKEIFETIYHAALEASVDIAIEDNPYATFEGSPASKGILQFDMWNVEPSNRYNWVKLKNNIKKYGLRNSLLVAPMPTASTSQILGNNECFEPFTSNIYVRRTLAGEFIVVNKHLIRELIENYEWNEDIKNSIIKNGGSIQHLKLPKNILEKYKTVWEISMKDVIDMSSDRGAYICQSQSLNLWMKEPSYDKLTSMHVYAWKKGLKTGLYYLRTEAKAAPQQFTIEPENIESKDLEDENCDMCSG</sequence>
<dbReference type="PRINTS" id="PR01183">
    <property type="entry name" value="RIBORDTASEM1"/>
</dbReference>
<protein>
    <recommendedName>
        <fullName evidence="2">ribonucleoside-diphosphate reductase</fullName>
        <ecNumber evidence="2">1.17.4.1</ecNumber>
    </recommendedName>
</protein>
<reference evidence="9" key="1">
    <citation type="journal article" date="2020" name="Nature">
        <title>Giant virus diversity and host interactions through global metagenomics.</title>
        <authorList>
            <person name="Schulz F."/>
            <person name="Roux S."/>
            <person name="Paez-Espino D."/>
            <person name="Jungbluth S."/>
            <person name="Walsh D.A."/>
            <person name="Denef V.J."/>
            <person name="McMahon K.D."/>
            <person name="Konstantinidis K.T."/>
            <person name="Eloe-Fadrosh E.A."/>
            <person name="Kyrpides N.C."/>
            <person name="Woyke T."/>
        </authorList>
    </citation>
    <scope>NUCLEOTIDE SEQUENCE</scope>
    <source>
        <strain evidence="9">GVMAG-S-ERX555997-44</strain>
    </source>
</reference>
<dbReference type="InterPro" id="IPR013509">
    <property type="entry name" value="RNR_lsu_N"/>
</dbReference>
<dbReference type="EC" id="1.17.4.1" evidence="2"/>
<keyword evidence="6" id="KW-0560">Oxidoreductase</keyword>
<proteinExistence type="inferred from homology"/>
<evidence type="ECO:0000256" key="6">
    <source>
        <dbReference type="ARBA" id="ARBA00023002"/>
    </source>
</evidence>
<dbReference type="PROSITE" id="PS51354">
    <property type="entry name" value="GLUTAREDOXIN_2"/>
    <property type="match status" value="1"/>
</dbReference>